<dbReference type="PANTHER" id="PTHR30535:SF7">
    <property type="entry name" value="IRON(III) DICITRATE-BINDING PROTEIN"/>
    <property type="match status" value="1"/>
</dbReference>
<dbReference type="Gene3D" id="3.40.50.1980">
    <property type="entry name" value="Nitrogenase molybdenum iron protein domain"/>
    <property type="match status" value="2"/>
</dbReference>
<dbReference type="Proteomes" id="UP000315677">
    <property type="component" value="Unassembled WGS sequence"/>
</dbReference>
<dbReference type="PROSITE" id="PS50983">
    <property type="entry name" value="FE_B12_PBP"/>
    <property type="match status" value="1"/>
</dbReference>
<dbReference type="Pfam" id="PF01497">
    <property type="entry name" value="Peripla_BP_2"/>
    <property type="match status" value="1"/>
</dbReference>
<dbReference type="SUPFAM" id="SSF53807">
    <property type="entry name" value="Helical backbone' metal receptor"/>
    <property type="match status" value="1"/>
</dbReference>
<feature type="chain" id="PRO_5039136897" evidence="2">
    <location>
        <begin position="18"/>
        <end position="315"/>
    </location>
</feature>
<dbReference type="RefSeq" id="WP_142058751.1">
    <property type="nucleotide sequence ID" value="NZ_VFPA01000003.1"/>
</dbReference>
<keyword evidence="2" id="KW-0732">Signal</keyword>
<evidence type="ECO:0000313" key="4">
    <source>
        <dbReference type="EMBL" id="TQM10129.1"/>
    </source>
</evidence>
<dbReference type="InterPro" id="IPR050902">
    <property type="entry name" value="ABC_Transporter_SBP"/>
</dbReference>
<proteinExistence type="inferred from homology"/>
<reference evidence="4 5" key="1">
    <citation type="submission" date="2019-06" db="EMBL/GenBank/DDBJ databases">
        <title>Sequencing the genomes of 1000 actinobacteria strains.</title>
        <authorList>
            <person name="Klenk H.-P."/>
        </authorList>
    </citation>
    <scope>NUCLEOTIDE SEQUENCE [LARGE SCALE GENOMIC DNA]</scope>
    <source>
        <strain evidence="4 5">DSM 45301</strain>
    </source>
</reference>
<gene>
    <name evidence="4" type="ORF">FB558_5911</name>
</gene>
<sequence length="315" mass="32586">MKIVAIWTGAVAVLTLAACGSAPPPADTDPGSAATTVQSCGQTLGFAAPPQRAVALEQNATEIMLSLGLADRMAGTSYRTDPVLDEIAEAYAGVPVLAERYPARESLLAAEPDFTYSTFASAYAPDAAGSREDLAALGVPAYLSAHSCPDRAPGPVPFESILQEITDIGTVFGVPERAAALVAEQRARLAAAAGTSTPERSVLWYYSGTSTPHVAGSGGLAATMSEVVGVRNAFDDAPQAWAEGSWEEIAERDPDVFVLADLTRGGDGDSAQSKIDFLRAHPVASQLRAVREGAFIVVPGSTLDPSIRSVSAVEP</sequence>
<comment type="similarity">
    <text evidence="1">Belongs to the bacterial solute-binding protein 8 family.</text>
</comment>
<comment type="caution">
    <text evidence="4">The sequence shown here is derived from an EMBL/GenBank/DDBJ whole genome shotgun (WGS) entry which is preliminary data.</text>
</comment>
<dbReference type="PROSITE" id="PS51257">
    <property type="entry name" value="PROKAR_LIPOPROTEIN"/>
    <property type="match status" value="1"/>
</dbReference>
<dbReference type="PANTHER" id="PTHR30535">
    <property type="entry name" value="VITAMIN B12-BINDING PROTEIN"/>
    <property type="match status" value="1"/>
</dbReference>
<organism evidence="4 5">
    <name type="scientific">Pseudonocardia kunmingensis</name>
    <dbReference type="NCBI Taxonomy" id="630975"/>
    <lineage>
        <taxon>Bacteria</taxon>
        <taxon>Bacillati</taxon>
        <taxon>Actinomycetota</taxon>
        <taxon>Actinomycetes</taxon>
        <taxon>Pseudonocardiales</taxon>
        <taxon>Pseudonocardiaceae</taxon>
        <taxon>Pseudonocardia</taxon>
    </lineage>
</organism>
<evidence type="ECO:0000313" key="5">
    <source>
        <dbReference type="Proteomes" id="UP000315677"/>
    </source>
</evidence>
<dbReference type="AlphaFoldDB" id="A0A543DLD2"/>
<dbReference type="OrthoDB" id="9797850at2"/>
<dbReference type="EMBL" id="VFPA01000003">
    <property type="protein sequence ID" value="TQM10129.1"/>
    <property type="molecule type" value="Genomic_DNA"/>
</dbReference>
<feature type="signal peptide" evidence="2">
    <location>
        <begin position="1"/>
        <end position="17"/>
    </location>
</feature>
<evidence type="ECO:0000256" key="2">
    <source>
        <dbReference type="SAM" id="SignalP"/>
    </source>
</evidence>
<evidence type="ECO:0000259" key="3">
    <source>
        <dbReference type="PROSITE" id="PS50983"/>
    </source>
</evidence>
<keyword evidence="5" id="KW-1185">Reference proteome</keyword>
<dbReference type="InterPro" id="IPR002491">
    <property type="entry name" value="ABC_transptr_periplasmic_BD"/>
</dbReference>
<name>A0A543DLD2_9PSEU</name>
<protein>
    <submittedName>
        <fullName evidence="4">Iron complex transport system substrate-binding protein</fullName>
    </submittedName>
</protein>
<feature type="domain" description="Fe/B12 periplasmic-binding" evidence="3">
    <location>
        <begin position="52"/>
        <end position="315"/>
    </location>
</feature>
<evidence type="ECO:0000256" key="1">
    <source>
        <dbReference type="ARBA" id="ARBA00008814"/>
    </source>
</evidence>
<accession>A0A543DLD2</accession>